<sequence>MATSTPDASPTVHDVNHPDQAPPQSAGGFLTSAPSSPGLSTVSPGTLQYRPLPKPHEQPLRSGSRQESNFIRYLDNDLLTISRKFAKQSLPGGYTTMAEPAADMEKLVDLLWISSTPWLQVQYLLNIANTFNDYLASFPPDWPPIFQLLDKLDRCFYDLVVGTSRGWKMSMTEKVRVKGIIERTRLHVVQRAELYRDEEQPPDIDDRHERMEREWGSGDDERNDSSFELDMDDGGEDDEDLDLQMEISRVYSRTMEEVGERLGG</sequence>
<feature type="region of interest" description="Disordered" evidence="1">
    <location>
        <begin position="1"/>
        <end position="66"/>
    </location>
</feature>
<feature type="compositionally biased region" description="Acidic residues" evidence="1">
    <location>
        <begin position="226"/>
        <end position="242"/>
    </location>
</feature>
<dbReference type="OrthoDB" id="2567806at2759"/>
<reference evidence="2 3" key="1">
    <citation type="submission" date="2019-04" db="EMBL/GenBank/DDBJ databases">
        <title>Comparative genomics and transcriptomics to analyze fruiting body development in filamentous ascomycetes.</title>
        <authorList>
            <consortium name="DOE Joint Genome Institute"/>
            <person name="Lutkenhaus R."/>
            <person name="Traeger S."/>
            <person name="Breuer J."/>
            <person name="Kuo A."/>
            <person name="Lipzen A."/>
            <person name="Pangilinan J."/>
            <person name="Dilworth D."/>
            <person name="Sandor L."/>
            <person name="Poggeler S."/>
            <person name="Barry K."/>
            <person name="Grigoriev I.V."/>
            <person name="Nowrousian M."/>
        </authorList>
    </citation>
    <scope>NUCLEOTIDE SEQUENCE [LARGE SCALE GENOMIC DNA]</scope>
    <source>
        <strain evidence="2 3">CBS 389.68</strain>
    </source>
</reference>
<dbReference type="FunCoup" id="A0A4V3SJD4">
    <property type="interactions" value="23"/>
</dbReference>
<dbReference type="STRING" id="341454.A0A4V3SJD4"/>
<dbReference type="PANTHER" id="PTHR37781">
    <property type="entry name" value="TFIIH COMPLEX SUBUNIT"/>
    <property type="match status" value="1"/>
</dbReference>
<evidence type="ECO:0008006" key="4">
    <source>
        <dbReference type="Google" id="ProtNLM"/>
    </source>
</evidence>
<dbReference type="GO" id="GO:0005675">
    <property type="term" value="C:transcription factor TFIIH holo complex"/>
    <property type="evidence" value="ECO:0007669"/>
    <property type="project" value="TreeGrafter"/>
</dbReference>
<evidence type="ECO:0000256" key="1">
    <source>
        <dbReference type="SAM" id="MobiDB-lite"/>
    </source>
</evidence>
<dbReference type="Pfam" id="PF17110">
    <property type="entry name" value="TFB6"/>
    <property type="match status" value="1"/>
</dbReference>
<dbReference type="Proteomes" id="UP000298138">
    <property type="component" value="Unassembled WGS sequence"/>
</dbReference>
<dbReference type="PANTHER" id="PTHR37781:SF1">
    <property type="entry name" value="ADR380WP"/>
    <property type="match status" value="1"/>
</dbReference>
<feature type="region of interest" description="Disordered" evidence="1">
    <location>
        <begin position="197"/>
        <end position="242"/>
    </location>
</feature>
<protein>
    <recommendedName>
        <fullName evidence="4">Meiotic recombination protein DMC1</fullName>
    </recommendedName>
</protein>
<proteinExistence type="predicted"/>
<dbReference type="InterPro" id="IPR031349">
    <property type="entry name" value="Tfb6"/>
</dbReference>
<organism evidence="2 3">
    <name type="scientific">Ascodesmis nigricans</name>
    <dbReference type="NCBI Taxonomy" id="341454"/>
    <lineage>
        <taxon>Eukaryota</taxon>
        <taxon>Fungi</taxon>
        <taxon>Dikarya</taxon>
        <taxon>Ascomycota</taxon>
        <taxon>Pezizomycotina</taxon>
        <taxon>Pezizomycetes</taxon>
        <taxon>Pezizales</taxon>
        <taxon>Ascodesmidaceae</taxon>
        <taxon>Ascodesmis</taxon>
    </lineage>
</organism>
<evidence type="ECO:0000313" key="2">
    <source>
        <dbReference type="EMBL" id="TGZ83555.1"/>
    </source>
</evidence>
<accession>A0A4V3SJD4</accession>
<keyword evidence="3" id="KW-1185">Reference proteome</keyword>
<evidence type="ECO:0000313" key="3">
    <source>
        <dbReference type="Proteomes" id="UP000298138"/>
    </source>
</evidence>
<gene>
    <name evidence="2" type="ORF">EX30DRAFT_338181</name>
</gene>
<feature type="compositionally biased region" description="Basic and acidic residues" evidence="1">
    <location>
        <begin position="197"/>
        <end position="225"/>
    </location>
</feature>
<name>A0A4V3SJD4_9PEZI</name>
<dbReference type="InParanoid" id="A0A4V3SJD4"/>
<feature type="compositionally biased region" description="Polar residues" evidence="1">
    <location>
        <begin position="32"/>
        <end position="46"/>
    </location>
</feature>
<dbReference type="EMBL" id="ML220113">
    <property type="protein sequence ID" value="TGZ83555.1"/>
    <property type="molecule type" value="Genomic_DNA"/>
</dbReference>
<dbReference type="AlphaFoldDB" id="A0A4V3SJD4"/>